<accession>A0A7S3DGQ8</accession>
<evidence type="ECO:0000313" key="1">
    <source>
        <dbReference type="EMBL" id="CAE0257037.1"/>
    </source>
</evidence>
<gene>
    <name evidence="1" type="ORF">PBIL07802_LOCUS19295</name>
</gene>
<dbReference type="EMBL" id="HBIB01029734">
    <property type="protein sequence ID" value="CAE0257037.1"/>
    <property type="molecule type" value="Transcribed_RNA"/>
</dbReference>
<reference evidence="1" key="1">
    <citation type="submission" date="2021-01" db="EMBL/GenBank/DDBJ databases">
        <authorList>
            <person name="Corre E."/>
            <person name="Pelletier E."/>
            <person name="Niang G."/>
            <person name="Scheremetjew M."/>
            <person name="Finn R."/>
            <person name="Kale V."/>
            <person name="Holt S."/>
            <person name="Cochrane G."/>
            <person name="Meng A."/>
            <person name="Brown T."/>
            <person name="Cohen L."/>
        </authorList>
    </citation>
    <scope>NUCLEOTIDE SEQUENCE</scope>
    <source>
        <strain evidence="1">NIES-2562</strain>
    </source>
</reference>
<dbReference type="AlphaFoldDB" id="A0A7S3DGQ8"/>
<name>A0A7S3DGQ8_9EUKA</name>
<sequence length="133" mass="14773">MRINDVEEEAAGGNGSAICSLGLLGSAWEKTGEEIEEIGVRIGRTLCNLPGHRRLFCRDTLHLRELNAESDLGRAAACLSSPSIPHQPFDYSLVRSVARDFGVFVGKEYRPVLMPSIDESYFRWFSCHRSSNA</sequence>
<protein>
    <submittedName>
        <fullName evidence="1">Uncharacterized protein</fullName>
    </submittedName>
</protein>
<organism evidence="1">
    <name type="scientific">Palpitomonas bilix</name>
    <dbReference type="NCBI Taxonomy" id="652834"/>
    <lineage>
        <taxon>Eukaryota</taxon>
        <taxon>Eukaryota incertae sedis</taxon>
    </lineage>
</organism>
<proteinExistence type="predicted"/>